<dbReference type="RefSeq" id="WP_007471233.1">
    <property type="nucleotide sequence ID" value="NZ_KI391953.1"/>
</dbReference>
<dbReference type="PROSITE" id="PS51257">
    <property type="entry name" value="PROKAR_LIPOPROTEIN"/>
    <property type="match status" value="1"/>
</dbReference>
<dbReference type="AlphaFoldDB" id="E5XT90"/>
<feature type="domain" description="Solute-binding protein family 5" evidence="1">
    <location>
        <begin position="103"/>
        <end position="443"/>
    </location>
</feature>
<dbReference type="GO" id="GO:0015833">
    <property type="term" value="P:peptide transport"/>
    <property type="evidence" value="ECO:0007669"/>
    <property type="project" value="TreeGrafter"/>
</dbReference>
<dbReference type="Proteomes" id="UP000004816">
    <property type="component" value="Unassembled WGS sequence"/>
</dbReference>
<dbReference type="SUPFAM" id="SSF53850">
    <property type="entry name" value="Periplasmic binding protein-like II"/>
    <property type="match status" value="1"/>
</dbReference>
<dbReference type="HOGENOM" id="CLU_017028_11_2_11"/>
<reference evidence="2 3" key="1">
    <citation type="journal article" date="2011" name="Stand. Genomic Sci.">
        <title>High quality draft genome sequence of Segniliparus rugosus CDC 945(T)= (ATCC BAA-974(T)).</title>
        <authorList>
            <person name="Earl A.M."/>
            <person name="Desjardins C.A."/>
            <person name="Fitzgerald M.G."/>
            <person name="Arachchi H.M."/>
            <person name="Zeng Q."/>
            <person name="Mehta T."/>
            <person name="Griggs A."/>
            <person name="Birren B.W."/>
            <person name="Toney N.C."/>
            <person name="Carr J."/>
            <person name="Posey J."/>
            <person name="Butler W.R."/>
        </authorList>
    </citation>
    <scope>NUCLEOTIDE SEQUENCE [LARGE SCALE GENOMIC DNA]</scope>
    <source>
        <strain evidence="3">ATCC BAA-974 / DSM 45345 / CCUG 50838 / CIP 108380 / JCM 13579 / CDC 945</strain>
    </source>
</reference>
<comment type="caution">
    <text evidence="2">The sequence shown here is derived from an EMBL/GenBank/DDBJ whole genome shotgun (WGS) entry which is preliminary data.</text>
</comment>
<dbReference type="EMBL" id="ACZI02000002">
    <property type="protein sequence ID" value="EFV12421.1"/>
    <property type="molecule type" value="Genomic_DNA"/>
</dbReference>
<dbReference type="STRING" id="679197.HMPREF9336_02712"/>
<protein>
    <recommendedName>
        <fullName evidence="1">Solute-binding protein family 5 domain-containing protein</fullName>
    </recommendedName>
</protein>
<dbReference type="eggNOG" id="COG4166">
    <property type="taxonomic scope" value="Bacteria"/>
</dbReference>
<evidence type="ECO:0000313" key="2">
    <source>
        <dbReference type="EMBL" id="EFV12421.1"/>
    </source>
</evidence>
<dbReference type="PANTHER" id="PTHR30290:SF65">
    <property type="entry name" value="MONOACYL PHOSPHATIDYLINOSITOL TETRAMANNOSIDE-BINDING PROTEIN LPQW-RELATED"/>
    <property type="match status" value="1"/>
</dbReference>
<dbReference type="InterPro" id="IPR000914">
    <property type="entry name" value="SBP_5_dom"/>
</dbReference>
<dbReference type="InterPro" id="IPR039424">
    <property type="entry name" value="SBP_5"/>
</dbReference>
<dbReference type="PANTHER" id="PTHR30290">
    <property type="entry name" value="PERIPLASMIC BINDING COMPONENT OF ABC TRANSPORTER"/>
    <property type="match status" value="1"/>
</dbReference>
<dbReference type="GO" id="GO:1904680">
    <property type="term" value="F:peptide transmembrane transporter activity"/>
    <property type="evidence" value="ECO:0007669"/>
    <property type="project" value="TreeGrafter"/>
</dbReference>
<dbReference type="OrthoDB" id="7888869at2"/>
<evidence type="ECO:0000313" key="3">
    <source>
        <dbReference type="Proteomes" id="UP000004816"/>
    </source>
</evidence>
<dbReference type="Pfam" id="PF00496">
    <property type="entry name" value="SBP_bac_5"/>
    <property type="match status" value="1"/>
</dbReference>
<proteinExistence type="predicted"/>
<organism evidence="2 3">
    <name type="scientific">Segniliparus rugosus (strain ATCC BAA-974 / DSM 45345 / CCUG 50838 / CIP 108380 / JCM 13579 / CDC 945)</name>
    <dbReference type="NCBI Taxonomy" id="679197"/>
    <lineage>
        <taxon>Bacteria</taxon>
        <taxon>Bacillati</taxon>
        <taxon>Actinomycetota</taxon>
        <taxon>Actinomycetes</taxon>
        <taxon>Mycobacteriales</taxon>
        <taxon>Segniliparaceae</taxon>
        <taxon>Segniliparus</taxon>
    </lineage>
</organism>
<name>E5XT90_SEGRC</name>
<evidence type="ECO:0000259" key="1">
    <source>
        <dbReference type="Pfam" id="PF00496"/>
    </source>
</evidence>
<dbReference type="Gene3D" id="3.10.105.10">
    <property type="entry name" value="Dipeptide-binding Protein, Domain 3"/>
    <property type="match status" value="1"/>
</dbReference>
<keyword evidence="3" id="KW-1185">Reference proteome</keyword>
<sequence>MRRSFGLSSRRKLVRFGWALCLVFGSVAGCGFFRDKVGVVNYFIDAKLPTYNANTVLGRSNGTLMAFSRVLPGFSYPAPTGGSVADSDIGAAEPQTGQGEEFTVRYTFNPKATWSDGVAMTCEDLVLAWAALSGRLPGAQPASKLGYELISQMQCEKGSKTATAVFERHFPDWPSLFGPGTILPSHVLAKAVGVDVAGAMGSDDRAKLQAAGKFWNEGWSFGAKFDQARFPSSGPYQIQSTGSGPTTLVRNPRWWGDPARIPKVAIWPKGFRPPVAGAQVIDIGKGSLGELRLPSGMSERTVRSLGIEQFVLLLRGAFAQKRAREAFALCLPRAELAARFGDNEPLASGALSSSQDPWQLSASQPARYAQPNAAAAYQARDSAAKGQPLTVRVGYLAPDARRAALVKAVADACDPAGIRVEDKSNEFDPLAPAKGQFDVLLTSSDLATGAGGAAGPSWGLASAAQVREGEGENLSGYQSARTDDLVAQLALAEKEDDRIGLLARAQDAVWDDLPMIPLFAAPRSVVWSETLSGVQPGATACATGWNMDRWSGDG</sequence>
<dbReference type="Gene3D" id="3.90.76.10">
    <property type="entry name" value="Dipeptide-binding Protein, Domain 1"/>
    <property type="match status" value="1"/>
</dbReference>
<accession>E5XT90</accession>
<gene>
    <name evidence="2" type="ORF">HMPREF9336_02712</name>
</gene>